<accession>A0ABW2J568</accession>
<proteinExistence type="inferred from homology"/>
<keyword evidence="3" id="KW-1185">Reference proteome</keyword>
<gene>
    <name evidence="2" type="primary">cutA</name>
    <name evidence="2" type="ORF">ACFQO0_08015</name>
</gene>
<evidence type="ECO:0000313" key="3">
    <source>
        <dbReference type="Proteomes" id="UP001596379"/>
    </source>
</evidence>
<dbReference type="EMBL" id="JBHTCC010000001">
    <property type="protein sequence ID" value="MFC7298377.1"/>
    <property type="molecule type" value="Genomic_DNA"/>
</dbReference>
<dbReference type="InterPro" id="IPR004323">
    <property type="entry name" value="Ion_tolerance_CutA"/>
</dbReference>
<dbReference type="SUPFAM" id="SSF54913">
    <property type="entry name" value="GlnB-like"/>
    <property type="match status" value="1"/>
</dbReference>
<dbReference type="Gene3D" id="3.30.70.120">
    <property type="match status" value="1"/>
</dbReference>
<comment type="similarity">
    <text evidence="1">Belongs to the CutA family.</text>
</comment>
<comment type="caution">
    <text evidence="2">The sequence shown here is derived from an EMBL/GenBank/DDBJ whole genome shotgun (WGS) entry which is preliminary data.</text>
</comment>
<dbReference type="Pfam" id="PF03091">
    <property type="entry name" value="CutA1"/>
    <property type="match status" value="1"/>
</dbReference>
<evidence type="ECO:0000313" key="2">
    <source>
        <dbReference type="EMBL" id="MFC7298377.1"/>
    </source>
</evidence>
<reference evidence="3" key="1">
    <citation type="journal article" date="2019" name="Int. J. Syst. Evol. Microbiol.">
        <title>The Global Catalogue of Microorganisms (GCM) 10K type strain sequencing project: providing services to taxonomists for standard genome sequencing and annotation.</title>
        <authorList>
            <consortium name="The Broad Institute Genomics Platform"/>
            <consortium name="The Broad Institute Genome Sequencing Center for Infectious Disease"/>
            <person name="Wu L."/>
            <person name="Ma J."/>
        </authorList>
    </citation>
    <scope>NUCLEOTIDE SEQUENCE [LARGE SCALE GENOMIC DNA]</scope>
    <source>
        <strain evidence="3">CCUG 36956</strain>
    </source>
</reference>
<dbReference type="InterPro" id="IPR011322">
    <property type="entry name" value="N-reg_PII-like_a/b"/>
</dbReference>
<sequence length="113" mass="12836">MSLMPQVLLVLTNVPNEEVAEQLARQIVERRLAACVNILPAIRSVYRWEDQVEATQEVAIHIKTIAARYAELEATIKEMHPYAVPEIIAVPITDGLPAYLDWITRETSKERNV</sequence>
<name>A0ABW2J568_9BURK</name>
<organism evidence="2 3">
    <name type="scientific">Herminiimonas aquatilis</name>
    <dbReference type="NCBI Taxonomy" id="345342"/>
    <lineage>
        <taxon>Bacteria</taxon>
        <taxon>Pseudomonadati</taxon>
        <taxon>Pseudomonadota</taxon>
        <taxon>Betaproteobacteria</taxon>
        <taxon>Burkholderiales</taxon>
        <taxon>Oxalobacteraceae</taxon>
        <taxon>Herminiimonas</taxon>
    </lineage>
</organism>
<protein>
    <submittedName>
        <fullName evidence="2">Divalent-cation tolerance protein CutA</fullName>
    </submittedName>
</protein>
<dbReference type="PANTHER" id="PTHR23419:SF8">
    <property type="entry name" value="FI09726P"/>
    <property type="match status" value="1"/>
</dbReference>
<dbReference type="PANTHER" id="PTHR23419">
    <property type="entry name" value="DIVALENT CATION TOLERANCE CUTA-RELATED"/>
    <property type="match status" value="1"/>
</dbReference>
<dbReference type="RefSeq" id="WP_382233467.1">
    <property type="nucleotide sequence ID" value="NZ_JBHTCC010000001.1"/>
</dbReference>
<evidence type="ECO:0000256" key="1">
    <source>
        <dbReference type="ARBA" id="ARBA00010169"/>
    </source>
</evidence>
<dbReference type="InterPro" id="IPR015867">
    <property type="entry name" value="N-reg_PII/ATP_PRibTrfase_C"/>
</dbReference>
<dbReference type="Proteomes" id="UP001596379">
    <property type="component" value="Unassembled WGS sequence"/>
</dbReference>